<name>A0AB34HJR1_ESCRO</name>
<comment type="caution">
    <text evidence="2">The sequence shown here is derived from an EMBL/GenBank/DDBJ whole genome shotgun (WGS) entry which is preliminary data.</text>
</comment>
<dbReference type="EMBL" id="JAIQCJ010001090">
    <property type="protein sequence ID" value="KAJ8792498.1"/>
    <property type="molecule type" value="Genomic_DNA"/>
</dbReference>
<evidence type="ECO:0000313" key="3">
    <source>
        <dbReference type="Proteomes" id="UP001159641"/>
    </source>
</evidence>
<organism evidence="2 3">
    <name type="scientific">Eschrichtius robustus</name>
    <name type="common">California gray whale</name>
    <name type="synonym">Eschrichtius gibbosus</name>
    <dbReference type="NCBI Taxonomy" id="9764"/>
    <lineage>
        <taxon>Eukaryota</taxon>
        <taxon>Metazoa</taxon>
        <taxon>Chordata</taxon>
        <taxon>Craniata</taxon>
        <taxon>Vertebrata</taxon>
        <taxon>Euteleostomi</taxon>
        <taxon>Mammalia</taxon>
        <taxon>Eutheria</taxon>
        <taxon>Laurasiatheria</taxon>
        <taxon>Artiodactyla</taxon>
        <taxon>Whippomorpha</taxon>
        <taxon>Cetacea</taxon>
        <taxon>Mysticeti</taxon>
        <taxon>Eschrichtiidae</taxon>
        <taxon>Eschrichtius</taxon>
    </lineage>
</organism>
<evidence type="ECO:0000256" key="1">
    <source>
        <dbReference type="SAM" id="MobiDB-lite"/>
    </source>
</evidence>
<dbReference type="AlphaFoldDB" id="A0AB34HJR1"/>
<evidence type="ECO:0000313" key="2">
    <source>
        <dbReference type="EMBL" id="KAJ8792498.1"/>
    </source>
</evidence>
<feature type="region of interest" description="Disordered" evidence="1">
    <location>
        <begin position="1"/>
        <end position="46"/>
    </location>
</feature>
<dbReference type="Proteomes" id="UP001159641">
    <property type="component" value="Unassembled WGS sequence"/>
</dbReference>
<feature type="region of interest" description="Disordered" evidence="1">
    <location>
        <begin position="242"/>
        <end position="276"/>
    </location>
</feature>
<protein>
    <submittedName>
        <fullName evidence="2">Uncharacterized protein</fullName>
    </submittedName>
</protein>
<reference evidence="2 3" key="1">
    <citation type="submission" date="2022-11" db="EMBL/GenBank/DDBJ databases">
        <title>Whole genome sequence of Eschrichtius robustus ER-17-0199.</title>
        <authorList>
            <person name="Bruniche-Olsen A."/>
            <person name="Black A.N."/>
            <person name="Fields C.J."/>
            <person name="Walden K."/>
            <person name="Dewoody J.A."/>
        </authorList>
    </citation>
    <scope>NUCLEOTIDE SEQUENCE [LARGE SCALE GENOMIC DNA]</scope>
    <source>
        <strain evidence="2">ER-17-0199</strain>
        <tissue evidence="2">Blubber</tissue>
    </source>
</reference>
<sequence>MAKPERLPGGFELANGRAADRVSEKEEEAGRSRRQSWTASAAASPWQDPGLRLQRLHKEAFLGAAVSLLVRGRRQAGARALRGAPRPPPGLVPTGGVAPAEVAGSRCPPRAAPAGTLRRARPVLVRISPPVPPTGAGLLLLPLTGGPFLTWPPAGLCSLRASPFSLWAETGPLLPAGGWSSLLSADGDWPRALLPAGGRRPVRLALPEGLGPAVICRLLVGSAVPGDRLRAALPRWVGSPVQRASRGSRPALCTTRRRTRSNSDTKSQRPLLRPGGFSLCRRGTHSLLSAPFPLQPPLLPPSNTIGLLGCLFCRERPSPRRQLPWLRPEYPSRSLRRFRPFGAHLEPSGFLPPSSPASQHLRFPPWFPSCEKNRVTSLTQKKVLRTPCGSPSVSVTVGDMRPEQPRGLWRCQKKRFCWQPGGQVLC</sequence>
<keyword evidence="3" id="KW-1185">Reference proteome</keyword>
<proteinExistence type="predicted"/>
<accession>A0AB34HJR1</accession>
<feature type="compositionally biased region" description="Basic and acidic residues" evidence="1">
    <location>
        <begin position="18"/>
        <end position="31"/>
    </location>
</feature>
<gene>
    <name evidence="2" type="ORF">J1605_019717</name>
</gene>